<dbReference type="InterPro" id="IPR027417">
    <property type="entry name" value="P-loop_NTPase"/>
</dbReference>
<sequence>MAPTTSKMSNALCKKCNKKVFTSITCVQCSCRFHPTCAKSLNDGKPVNSSTFTCTSCKNPSTNVAGVEYQLLLNQKDEVIQVKDLLIKSKDEMIEQLRNQIEMLKQVKANSDAKSEISETTDGATSKPFKEKKEETKKEETRKEETRKEETRKEKTRREDPVDKSEPTVSTASLHIEDTPDITNILLLGETGVGKSTFINSFANYVNSKTFDIARKSKAVVLIPTRVTVYDAKTGEDKSIKVGDDGNERQEVGSSATQSVKTYVFPAGGDRLIRLIDTPGLGDTEGVERDNQNCEEILAYLAQLNKINAICLLMKPTNDRNTTLFSYCVQRVLSQFHKSACRNVVFLFTNAKGSDYTAGATLPILRELTAKITKENKDIVIPITKQNVFCLDNESFKHLLALEHKVVLREMTIRSCQESWKISCEEILRFMAYIKELEPHNLKQTISINKTKDLVLQLSKPLSDISQLLQEKIIQLEGKDEQSKKAGVSIEELKKKLYKSAIDLEIITLDHAVLVCTNASCVEPVKVGNTTKFQYKTKCHDPCVLGKVNYEILGHWSLRACSQMTWGFNCKHCECPGSKHMNIYYDTRIVEKQIVDEGVQTNITSEQKQREKLDRLIKKLTQERNELEDERKFISDCAAKFAYYLQNNAMTSAYDTYREYIYLNLESQKSLGKKANMKVIVNLTDALKKHDELIKVLGQKQKLPGGEKITDESVHNDAQKLFKLKHMGPKIQEIFDARDKCAKKGIVANLKSVLTATIPKWFWGK</sequence>
<dbReference type="InterPro" id="IPR058519">
    <property type="entry name" value="DUF8206"/>
</dbReference>
<reference evidence="8" key="1">
    <citation type="journal article" date="2023" name="G3 (Bethesda)">
        <title>Whole genome assemblies of Zophobas morio and Tenebrio molitor.</title>
        <authorList>
            <person name="Kaur S."/>
            <person name="Stinson S.A."/>
            <person name="diCenzo G.C."/>
        </authorList>
    </citation>
    <scope>NUCLEOTIDE SEQUENCE</scope>
    <source>
        <strain evidence="8">QUZm001</strain>
    </source>
</reference>
<dbReference type="GO" id="GO:0008270">
    <property type="term" value="F:zinc ion binding"/>
    <property type="evidence" value="ECO:0007669"/>
    <property type="project" value="UniProtKB-KW"/>
</dbReference>
<keyword evidence="2" id="KW-0863">Zinc-finger</keyword>
<dbReference type="EMBL" id="JALNTZ010000004">
    <property type="protein sequence ID" value="KAJ3653444.1"/>
    <property type="molecule type" value="Genomic_DNA"/>
</dbReference>
<dbReference type="Pfam" id="PF26633">
    <property type="entry name" value="DUF8206"/>
    <property type="match status" value="1"/>
</dbReference>
<dbReference type="PANTHER" id="PTHR32046:SF11">
    <property type="entry name" value="IMMUNE-ASSOCIATED NUCLEOTIDE-BINDING PROTEIN 10-LIKE"/>
    <property type="match status" value="1"/>
</dbReference>
<dbReference type="SUPFAM" id="SSF52540">
    <property type="entry name" value="P-loop containing nucleoside triphosphate hydrolases"/>
    <property type="match status" value="1"/>
</dbReference>
<dbReference type="InterPro" id="IPR006073">
    <property type="entry name" value="GTP-bd"/>
</dbReference>
<proteinExistence type="predicted"/>
<evidence type="ECO:0000259" key="7">
    <source>
        <dbReference type="Pfam" id="PF26633"/>
    </source>
</evidence>
<evidence type="ECO:0000256" key="4">
    <source>
        <dbReference type="SAM" id="Coils"/>
    </source>
</evidence>
<feature type="coiled-coil region" evidence="4">
    <location>
        <begin position="603"/>
        <end position="637"/>
    </location>
</feature>
<comment type="caution">
    <text evidence="8">The sequence shown here is derived from an EMBL/GenBank/DDBJ whole genome shotgun (WGS) entry which is preliminary data.</text>
</comment>
<name>A0AA38IGG6_9CUCU</name>
<dbReference type="Proteomes" id="UP001168821">
    <property type="component" value="Unassembled WGS sequence"/>
</dbReference>
<dbReference type="PROSITE" id="PS00675">
    <property type="entry name" value="SIGMA54_INTERACT_1"/>
    <property type="match status" value="1"/>
</dbReference>
<evidence type="ECO:0000256" key="1">
    <source>
        <dbReference type="ARBA" id="ARBA00022723"/>
    </source>
</evidence>
<evidence type="ECO:0000256" key="5">
    <source>
        <dbReference type="SAM" id="MobiDB-lite"/>
    </source>
</evidence>
<accession>A0AA38IGG6</accession>
<dbReference type="InterPro" id="IPR025662">
    <property type="entry name" value="Sigma_54_int_dom_ATP-bd_1"/>
</dbReference>
<dbReference type="GO" id="GO:0005525">
    <property type="term" value="F:GTP binding"/>
    <property type="evidence" value="ECO:0007669"/>
    <property type="project" value="InterPro"/>
</dbReference>
<feature type="domain" description="G" evidence="6">
    <location>
        <begin position="185"/>
        <end position="318"/>
    </location>
</feature>
<gene>
    <name evidence="8" type="ORF">Zmor_012696</name>
</gene>
<keyword evidence="4" id="KW-0175">Coiled coil</keyword>
<evidence type="ECO:0000313" key="8">
    <source>
        <dbReference type="EMBL" id="KAJ3653444.1"/>
    </source>
</evidence>
<evidence type="ECO:0000256" key="2">
    <source>
        <dbReference type="ARBA" id="ARBA00022771"/>
    </source>
</evidence>
<evidence type="ECO:0000259" key="6">
    <source>
        <dbReference type="Pfam" id="PF01926"/>
    </source>
</evidence>
<evidence type="ECO:0000313" key="9">
    <source>
        <dbReference type="Proteomes" id="UP001168821"/>
    </source>
</evidence>
<keyword evidence="1" id="KW-0479">Metal-binding</keyword>
<keyword evidence="3" id="KW-0862">Zinc</keyword>
<feature type="region of interest" description="Disordered" evidence="5">
    <location>
        <begin position="108"/>
        <end position="174"/>
    </location>
</feature>
<dbReference type="InterPro" id="IPR019786">
    <property type="entry name" value="Zinc_finger_PHD-type_CS"/>
</dbReference>
<protein>
    <recommendedName>
        <fullName evidence="10">G domain-containing protein</fullName>
    </recommendedName>
</protein>
<evidence type="ECO:0008006" key="10">
    <source>
        <dbReference type="Google" id="ProtNLM"/>
    </source>
</evidence>
<feature type="compositionally biased region" description="Basic and acidic residues" evidence="5">
    <location>
        <begin position="128"/>
        <end position="166"/>
    </location>
</feature>
<evidence type="ECO:0000256" key="3">
    <source>
        <dbReference type="ARBA" id="ARBA00022833"/>
    </source>
</evidence>
<dbReference type="AlphaFoldDB" id="A0AA38IGG6"/>
<dbReference type="Gene3D" id="3.40.50.300">
    <property type="entry name" value="P-loop containing nucleotide triphosphate hydrolases"/>
    <property type="match status" value="1"/>
</dbReference>
<dbReference type="PROSITE" id="PS01359">
    <property type="entry name" value="ZF_PHD_1"/>
    <property type="match status" value="1"/>
</dbReference>
<organism evidence="8 9">
    <name type="scientific">Zophobas morio</name>
    <dbReference type="NCBI Taxonomy" id="2755281"/>
    <lineage>
        <taxon>Eukaryota</taxon>
        <taxon>Metazoa</taxon>
        <taxon>Ecdysozoa</taxon>
        <taxon>Arthropoda</taxon>
        <taxon>Hexapoda</taxon>
        <taxon>Insecta</taxon>
        <taxon>Pterygota</taxon>
        <taxon>Neoptera</taxon>
        <taxon>Endopterygota</taxon>
        <taxon>Coleoptera</taxon>
        <taxon>Polyphaga</taxon>
        <taxon>Cucujiformia</taxon>
        <taxon>Tenebrionidae</taxon>
        <taxon>Zophobas</taxon>
    </lineage>
</organism>
<dbReference type="PANTHER" id="PTHR32046">
    <property type="entry name" value="G DOMAIN-CONTAINING PROTEIN"/>
    <property type="match status" value="1"/>
</dbReference>
<keyword evidence="9" id="KW-1185">Reference proteome</keyword>
<feature type="domain" description="DUF8206" evidence="7">
    <location>
        <begin position="509"/>
        <end position="586"/>
    </location>
</feature>
<dbReference type="Pfam" id="PF01926">
    <property type="entry name" value="MMR_HSR1"/>
    <property type="match status" value="1"/>
</dbReference>